<keyword evidence="1" id="KW-0472">Membrane</keyword>
<reference evidence="2 3" key="1">
    <citation type="submission" date="2023-02" db="EMBL/GenBank/DDBJ databases">
        <title>Genome sequence of Lentisphaera profundi SAORIC-696.</title>
        <authorList>
            <person name="Kim e."/>
            <person name="Cho J.-C."/>
            <person name="Choi A."/>
            <person name="Kang I."/>
        </authorList>
    </citation>
    <scope>NUCLEOTIDE SEQUENCE [LARGE SCALE GENOMIC DNA]</scope>
    <source>
        <strain evidence="2 3">SAORIC-696</strain>
    </source>
</reference>
<keyword evidence="1" id="KW-0812">Transmembrane</keyword>
<gene>
    <name evidence="2" type="ORF">PQO03_10950</name>
</gene>
<sequence length="157" mass="18012">MCLLSTWKTYAGPAIAAVLGFSFLEMLAYNFVPAMLVGLKAWYAGAWFFSLNLKKKQESTKMKKFEALWDRFGDRTAALLSPIFIGIPTYAIIAKKLGANFKRTFINLSTFTLLWCAIFYYGTLVFNLDKHLNIESYIDKVEEIQKNHKKETQGKEK</sequence>
<evidence type="ECO:0000313" key="3">
    <source>
        <dbReference type="Proteomes" id="UP001214250"/>
    </source>
</evidence>
<dbReference type="EMBL" id="CP117811">
    <property type="protein sequence ID" value="WDE96225.1"/>
    <property type="molecule type" value="Genomic_DNA"/>
</dbReference>
<dbReference type="Proteomes" id="UP001214250">
    <property type="component" value="Chromosome 1"/>
</dbReference>
<keyword evidence="3" id="KW-1185">Reference proteome</keyword>
<evidence type="ECO:0000313" key="2">
    <source>
        <dbReference type="EMBL" id="WDE96225.1"/>
    </source>
</evidence>
<organism evidence="2 3">
    <name type="scientific">Lentisphaera profundi</name>
    <dbReference type="NCBI Taxonomy" id="1658616"/>
    <lineage>
        <taxon>Bacteria</taxon>
        <taxon>Pseudomonadati</taxon>
        <taxon>Lentisphaerota</taxon>
        <taxon>Lentisphaeria</taxon>
        <taxon>Lentisphaerales</taxon>
        <taxon>Lentisphaeraceae</taxon>
        <taxon>Lentisphaera</taxon>
    </lineage>
</organism>
<proteinExistence type="predicted"/>
<name>A0ABY7VPX8_9BACT</name>
<feature type="transmembrane region" description="Helical" evidence="1">
    <location>
        <begin position="105"/>
        <end position="126"/>
    </location>
</feature>
<feature type="transmembrane region" description="Helical" evidence="1">
    <location>
        <begin position="31"/>
        <end position="51"/>
    </location>
</feature>
<feature type="transmembrane region" description="Helical" evidence="1">
    <location>
        <begin position="72"/>
        <end position="93"/>
    </location>
</feature>
<protein>
    <submittedName>
        <fullName evidence="2">Uncharacterized protein</fullName>
    </submittedName>
</protein>
<keyword evidence="1" id="KW-1133">Transmembrane helix</keyword>
<evidence type="ECO:0000256" key="1">
    <source>
        <dbReference type="SAM" id="Phobius"/>
    </source>
</evidence>
<dbReference type="RefSeq" id="WP_274150301.1">
    <property type="nucleotide sequence ID" value="NZ_CP117811.1"/>
</dbReference>
<accession>A0ABY7VPX8</accession>